<evidence type="ECO:0000256" key="11">
    <source>
        <dbReference type="SAM" id="MobiDB-lite"/>
    </source>
</evidence>
<keyword evidence="4 10" id="KW-0547">Nucleotide-binding</keyword>
<dbReference type="Proteomes" id="UP000286415">
    <property type="component" value="Unassembled WGS sequence"/>
</dbReference>
<keyword evidence="5 14" id="KW-0418">Kinase</keyword>
<dbReference type="Gene3D" id="1.10.510.10">
    <property type="entry name" value="Transferase(Phosphotransferase) domain 1"/>
    <property type="match status" value="2"/>
</dbReference>
<feature type="region of interest" description="Disordered" evidence="11">
    <location>
        <begin position="1762"/>
        <end position="1810"/>
    </location>
</feature>
<feature type="region of interest" description="Disordered" evidence="11">
    <location>
        <begin position="1008"/>
        <end position="1045"/>
    </location>
</feature>
<keyword evidence="14" id="KW-0396">Initiation factor</keyword>
<dbReference type="Gene3D" id="3.10.110.10">
    <property type="entry name" value="Ubiquitin Conjugating Enzyme"/>
    <property type="match status" value="1"/>
</dbReference>
<dbReference type="InterPro" id="IPR000719">
    <property type="entry name" value="Prot_kinase_dom"/>
</dbReference>
<dbReference type="PROSITE" id="PS50908">
    <property type="entry name" value="RWD"/>
    <property type="match status" value="1"/>
</dbReference>
<dbReference type="Gene3D" id="3.30.200.20">
    <property type="entry name" value="Phosphorylase Kinase, domain 1"/>
    <property type="match status" value="1"/>
</dbReference>
<dbReference type="InterPro" id="IPR006575">
    <property type="entry name" value="RWD_dom"/>
</dbReference>
<keyword evidence="14" id="KW-0648">Protein biosynthesis</keyword>
<dbReference type="GO" id="GO:0005524">
    <property type="term" value="F:ATP binding"/>
    <property type="evidence" value="ECO:0007669"/>
    <property type="project" value="UniProtKB-UniRule"/>
</dbReference>
<dbReference type="Gene3D" id="3.30.930.10">
    <property type="entry name" value="Bira Bifunctional Protein, Domain 2"/>
    <property type="match status" value="1"/>
</dbReference>
<comment type="caution">
    <text evidence="14">The sequence shown here is derived from an EMBL/GenBank/DDBJ whole genome shotgun (WGS) entry which is preliminary data.</text>
</comment>
<protein>
    <recommendedName>
        <fullName evidence="1">non-specific serine/threonine protein kinase</fullName>
        <ecNumber evidence="1">2.7.11.1</ecNumber>
    </recommendedName>
</protein>
<evidence type="ECO:0000259" key="12">
    <source>
        <dbReference type="PROSITE" id="PS50011"/>
    </source>
</evidence>
<feature type="region of interest" description="Disordered" evidence="11">
    <location>
        <begin position="1985"/>
        <end position="2015"/>
    </location>
</feature>
<dbReference type="InterPro" id="IPR045864">
    <property type="entry name" value="aa-tRNA-synth_II/BPL/LPL"/>
</dbReference>
<dbReference type="SUPFAM" id="SSF56112">
    <property type="entry name" value="Protein kinase-like (PK-like)"/>
    <property type="match status" value="2"/>
</dbReference>
<evidence type="ECO:0000256" key="10">
    <source>
        <dbReference type="PROSITE-ProRule" id="PRU10141"/>
    </source>
</evidence>
<proteinExistence type="inferred from homology"/>
<dbReference type="Pfam" id="PF00069">
    <property type="entry name" value="Pkinase"/>
    <property type="match status" value="3"/>
</dbReference>
<dbReference type="PANTHER" id="PTHR11042:SF136">
    <property type="entry name" value="EIF-2-ALPHA KINASE GCN2"/>
    <property type="match status" value="1"/>
</dbReference>
<evidence type="ECO:0000256" key="4">
    <source>
        <dbReference type="ARBA" id="ARBA00022741"/>
    </source>
</evidence>
<reference evidence="14 15" key="1">
    <citation type="journal article" date="2018" name="Biotechnol. Adv.">
        <title>Improved genomic resources and new bioinformatic workflow for the carcinogenic parasite Clonorchis sinensis: Biotechnological implications.</title>
        <authorList>
            <person name="Wang D."/>
            <person name="Korhonen P.K."/>
            <person name="Gasser R.B."/>
            <person name="Young N.D."/>
        </authorList>
    </citation>
    <scope>NUCLEOTIDE SEQUENCE [LARGE SCALE GENOMIC DNA]</scope>
    <source>
        <strain evidence="14">Cs-k2</strain>
    </source>
</reference>
<evidence type="ECO:0000256" key="7">
    <source>
        <dbReference type="ARBA" id="ARBA00037982"/>
    </source>
</evidence>
<dbReference type="PROSITE" id="PS50011">
    <property type="entry name" value="PROTEIN_KINASE_DOM"/>
    <property type="match status" value="2"/>
</dbReference>
<dbReference type="InterPro" id="IPR011009">
    <property type="entry name" value="Kinase-like_dom_sf"/>
</dbReference>
<dbReference type="SUPFAM" id="SSF54495">
    <property type="entry name" value="UBC-like"/>
    <property type="match status" value="1"/>
</dbReference>
<feature type="compositionally biased region" description="Low complexity" evidence="11">
    <location>
        <begin position="1986"/>
        <end position="2002"/>
    </location>
</feature>
<dbReference type="GO" id="GO:1990625">
    <property type="term" value="P:negative regulation of cytoplasmic translational initiation in response to stress"/>
    <property type="evidence" value="ECO:0007669"/>
    <property type="project" value="TreeGrafter"/>
</dbReference>
<feature type="compositionally biased region" description="Polar residues" evidence="11">
    <location>
        <begin position="1764"/>
        <end position="1810"/>
    </location>
</feature>
<comment type="similarity">
    <text evidence="7">Belongs to the protein kinase superfamily. Ser/Thr protein kinase family. GCN2 subfamily.</text>
</comment>
<dbReference type="GO" id="GO:0003743">
    <property type="term" value="F:translation initiation factor activity"/>
    <property type="evidence" value="ECO:0007669"/>
    <property type="project" value="UniProtKB-KW"/>
</dbReference>
<dbReference type="OrthoDB" id="6778822at2759"/>
<dbReference type="InterPro" id="IPR008271">
    <property type="entry name" value="Ser/Thr_kinase_AS"/>
</dbReference>
<feature type="binding site" evidence="10">
    <location>
        <position position="692"/>
    </location>
    <ligand>
        <name>ATP</name>
        <dbReference type="ChEBI" id="CHEBI:30616"/>
    </ligand>
</feature>
<dbReference type="InterPro" id="IPR017441">
    <property type="entry name" value="Protein_kinase_ATP_BS"/>
</dbReference>
<sequence>MFDSERTPQELQKEELFVLLSVFPDVIVSVDGLEHKPLNCVDSLRVIGDAAFPLNISVALYSGFRKKHEKTRKATHNTGLPKNKHTVLLRVACDTAYPKSSPSLQVQGSKRISSDVLSGLNARLQKIVVAMRGQVCIKEIIETGLEYLKSVTEAHKRQHLTISRLKQQPTGIEESIEDRICVKELNCLREAVTWRIADAQSALQKRKQEEAELAKLFARDVRSSTTDVEVHTAKDEGCSLPRHRCSCSFRIPVLIPSKPSKSTHSTLSTTSEIEINRGCCIDGPHLKPLSSQNRSSTDVSPSMFPCKARFDGIHTGTGQTVCIDEWVISCSAAGGKLGASVSSNFLDTLNSISSQIVRFTRCSSSSAVGLCPLVAFQHLRNRAPSGELKSTPNKQTDTQWHGWSIVRIVSERPPGICLTNLMSSHALVRHQLIGENTVTCRTTGQSPRFHAINALHLSWIRHVTQQLVCILAWLHDCSMAHRNLQPRSIFVGSRGQVTLCEYDFFARLDQLVEDSTVSYVNPSVRAKKPHNTRKRFQRHVQRRDIYQLGIVVLYLITGQQLLTDSSSRSDAAISDMLRAISPNHPSLADFVSSCLNGRPDLSTKLLLSHPFLLGYTDLDLQGSMLGNPVLDTTQTDHFTATKPGLQPPNLSTSTKKPRLLEDFEDFSVIGKGGFGCVLKARNIMEDRDYAIKCIKIDDSQVEILFREIRTLSALQHDNIVRYFTSWQDTFCRPLPLPTMPWSESVIRPGDSSSDDNSSDVTSELSTSEDDQVNHYSNRNSSAGVSDWDSVQKGEANNRVKHKTTPFSTTSREMSWYHGDKTSNSRTRFFRRASSPSVDRSSSSESELSSSSNRCQQTTSIPLGHVEEVSDKFRVSFRPESGAALNELSKSSASSAPSEKESRGDGSKPSRRHIRYMIIQMELCPSKTLRHVIDFEGLSTNPDRAWSLFRELTDGLAYIHSKNVIHRDLKPANIMLDASDHVKIVDFGLATRSVTDRIGHEAGLASGMEFVGTTPRSSSNMSSKPTGSGHTETSTDNPTEQLNPTLLGRSMTRDVGTYLYMSPEILNSHRARLFYDERVDIYSLGVILFEMFYRAMPSVHERVEVLTALRSEHIIFPMDWSSKRLSNQTRLIRMMLQHDPDRRISASDLLASPYVPPLKSTEAAFRKQLVEACKEPDGKLYRFIMHTLFTQSCSRTSDMLYDQQMRLDYPLVNLYAQESTMGSEFQNYWIGLRESLTDVQLLSVCQRVHRHIVQKLESIFLIHNGIYLQPPLLVPVSAAVLPRRLIRYNTQDSDQSVEQAILKTRNTAPPASPVLLDSYGTQMCLPESLHLPFARYLARSGSTLIRDGEHFCLKRYQFGKVYTTTTTPHHAPPSADLAWSLSTEVDQAVFDIVTPSFSPHAVIELFAVLREAVLQRGTLQQSARYILYLSHTNLIEAIFTQLDVPPESCASLWHHLAEANSCPTAAPTNGHHIGMGNPVTRRLSLPALFTGDSARLHFQRQFLRLLHFESTHPTQLRAVILQCAPEPRPHVRRRVDDAVKQLEEISLLCHKFGLQDTFQLSFTSGLVLPCHHYQGLVFQLVADCVQSQADSSSSTQRMLSLNQLPTGEDGSRKPLLTQCPTKFCRPKNPILVEDPPSNTADGHRMLMVLAQGGEYSHLVAKHCLPKGYANIRLFTNETPTSLPQPTIHSLSLAECPHVIGLTLYTERLVWLQFTLSANLTSLLASLTSPLDPHMCQILLSWGIRETDNIQELYTNPFKHLPSVSARRTTSGSQRSGTDSSQVGIHGNMPSTSDHNNVITGSQSSTSLAPSAGSVSTVGIGSPLESFVQTEDGLRLVYNLAKKLWSSGLPCEILTSADSDVIRAAENRAAEFAIRVNLLVPSTVAKTSQATGKQYPSAVTYQLWTRHEALHISGQCVMVGGIRRPDPDSVVAHILARLPSRTRHQSAGEASPPSGVSNEDLIHLIRNASSTGFPENLNTKSKSIGTMSIIGSSDGGEDSQSQSELIRRPWRRTKRTR</sequence>
<feature type="compositionally biased region" description="Low complexity" evidence="11">
    <location>
        <begin position="833"/>
        <end position="851"/>
    </location>
</feature>
<dbReference type="InterPro" id="IPR050339">
    <property type="entry name" value="CC_SR_Kinase"/>
</dbReference>
<feature type="compositionally biased region" description="Polar residues" evidence="11">
    <location>
        <begin position="773"/>
        <end position="783"/>
    </location>
</feature>
<feature type="domain" description="RWD" evidence="13">
    <location>
        <begin position="14"/>
        <end position="151"/>
    </location>
</feature>
<reference evidence="14 15" key="2">
    <citation type="journal article" date="2021" name="Genomics">
        <title>High-quality reference genome for Clonorchis sinensis.</title>
        <authorList>
            <person name="Young N.D."/>
            <person name="Stroehlein A.J."/>
            <person name="Kinkar L."/>
            <person name="Wang T."/>
            <person name="Sohn W.M."/>
            <person name="Chang B.C.H."/>
            <person name="Kaur P."/>
            <person name="Weisz D."/>
            <person name="Dudchenko O."/>
            <person name="Aiden E.L."/>
            <person name="Korhonen P.K."/>
            <person name="Gasser R.B."/>
        </authorList>
    </citation>
    <scope>NUCLEOTIDE SEQUENCE [LARGE SCALE GENOMIC DNA]</scope>
    <source>
        <strain evidence="14">Cs-k2</strain>
    </source>
</reference>
<evidence type="ECO:0000313" key="15">
    <source>
        <dbReference type="Proteomes" id="UP000286415"/>
    </source>
</evidence>
<comment type="catalytic activity">
    <reaction evidence="8">
        <text>L-threonyl-[protein] + ATP = O-phospho-L-threonyl-[protein] + ADP + H(+)</text>
        <dbReference type="Rhea" id="RHEA:46608"/>
        <dbReference type="Rhea" id="RHEA-COMP:11060"/>
        <dbReference type="Rhea" id="RHEA-COMP:11605"/>
        <dbReference type="ChEBI" id="CHEBI:15378"/>
        <dbReference type="ChEBI" id="CHEBI:30013"/>
        <dbReference type="ChEBI" id="CHEBI:30616"/>
        <dbReference type="ChEBI" id="CHEBI:61977"/>
        <dbReference type="ChEBI" id="CHEBI:456216"/>
        <dbReference type="EC" id="2.7.11.1"/>
    </reaction>
</comment>
<name>A0A8T1LXQ8_CLOSI</name>
<evidence type="ECO:0000256" key="1">
    <source>
        <dbReference type="ARBA" id="ARBA00012513"/>
    </source>
</evidence>
<comment type="catalytic activity">
    <reaction evidence="9">
        <text>L-seryl-[protein] + ATP = O-phospho-L-seryl-[protein] + ADP + H(+)</text>
        <dbReference type="Rhea" id="RHEA:17989"/>
        <dbReference type="Rhea" id="RHEA-COMP:9863"/>
        <dbReference type="Rhea" id="RHEA-COMP:11604"/>
        <dbReference type="ChEBI" id="CHEBI:15378"/>
        <dbReference type="ChEBI" id="CHEBI:29999"/>
        <dbReference type="ChEBI" id="CHEBI:30616"/>
        <dbReference type="ChEBI" id="CHEBI:83421"/>
        <dbReference type="ChEBI" id="CHEBI:456216"/>
        <dbReference type="EC" id="2.7.11.1"/>
    </reaction>
</comment>
<feature type="region of interest" description="Disordered" evidence="11">
    <location>
        <begin position="883"/>
        <end position="910"/>
    </location>
</feature>
<dbReference type="PROSITE" id="PS00107">
    <property type="entry name" value="PROTEIN_KINASE_ATP"/>
    <property type="match status" value="1"/>
</dbReference>
<feature type="domain" description="Protein kinase" evidence="12">
    <location>
        <begin position="326"/>
        <end position="612"/>
    </location>
</feature>
<evidence type="ECO:0000313" key="14">
    <source>
        <dbReference type="EMBL" id="KAG5441904.1"/>
    </source>
</evidence>
<evidence type="ECO:0000256" key="8">
    <source>
        <dbReference type="ARBA" id="ARBA00047899"/>
    </source>
</evidence>
<dbReference type="SUPFAM" id="SSF55681">
    <property type="entry name" value="Class II aaRS and biotin synthetases"/>
    <property type="match status" value="1"/>
</dbReference>
<dbReference type="Pfam" id="PF05773">
    <property type="entry name" value="RWD"/>
    <property type="match status" value="1"/>
</dbReference>
<evidence type="ECO:0000256" key="6">
    <source>
        <dbReference type="ARBA" id="ARBA00022840"/>
    </source>
</evidence>
<feature type="compositionally biased region" description="Basic residues" evidence="11">
    <location>
        <begin position="2006"/>
        <end position="2015"/>
    </location>
</feature>
<evidence type="ECO:0000256" key="3">
    <source>
        <dbReference type="ARBA" id="ARBA00022679"/>
    </source>
</evidence>
<gene>
    <name evidence="14" type="ORF">CSKR_106346</name>
</gene>
<dbReference type="GO" id="GO:0005634">
    <property type="term" value="C:nucleus"/>
    <property type="evidence" value="ECO:0007669"/>
    <property type="project" value="TreeGrafter"/>
</dbReference>
<organism evidence="14 15">
    <name type="scientific">Clonorchis sinensis</name>
    <name type="common">Chinese liver fluke</name>
    <dbReference type="NCBI Taxonomy" id="79923"/>
    <lineage>
        <taxon>Eukaryota</taxon>
        <taxon>Metazoa</taxon>
        <taxon>Spiralia</taxon>
        <taxon>Lophotrochozoa</taxon>
        <taxon>Platyhelminthes</taxon>
        <taxon>Trematoda</taxon>
        <taxon>Digenea</taxon>
        <taxon>Opisthorchiida</taxon>
        <taxon>Opisthorchiata</taxon>
        <taxon>Opisthorchiidae</taxon>
        <taxon>Clonorchis</taxon>
    </lineage>
</organism>
<dbReference type="GO" id="GO:0005829">
    <property type="term" value="C:cytosol"/>
    <property type="evidence" value="ECO:0007669"/>
    <property type="project" value="TreeGrafter"/>
</dbReference>
<dbReference type="GO" id="GO:0004694">
    <property type="term" value="F:eukaryotic translation initiation factor 2alpha kinase activity"/>
    <property type="evidence" value="ECO:0007669"/>
    <property type="project" value="TreeGrafter"/>
</dbReference>
<evidence type="ECO:0000256" key="5">
    <source>
        <dbReference type="ARBA" id="ARBA00022777"/>
    </source>
</evidence>
<feature type="region of interest" description="Disordered" evidence="11">
    <location>
        <begin position="742"/>
        <end position="862"/>
    </location>
</feature>
<dbReference type="PANTHER" id="PTHR11042">
    <property type="entry name" value="EUKARYOTIC TRANSLATION INITIATION FACTOR 2-ALPHA KINASE EIF2-ALPHA KINASE -RELATED"/>
    <property type="match status" value="1"/>
</dbReference>
<dbReference type="InterPro" id="IPR016135">
    <property type="entry name" value="UBQ-conjugating_enzyme/RWD"/>
</dbReference>
<dbReference type="SMART" id="SM00220">
    <property type="entry name" value="S_TKc"/>
    <property type="match status" value="1"/>
</dbReference>
<feature type="domain" description="Protein kinase" evidence="12">
    <location>
        <begin position="663"/>
        <end position="1154"/>
    </location>
</feature>
<dbReference type="EC" id="2.7.11.1" evidence="1"/>
<dbReference type="PROSITE" id="PS00108">
    <property type="entry name" value="PROTEIN_KINASE_ST"/>
    <property type="match status" value="1"/>
</dbReference>
<keyword evidence="15" id="KW-1185">Reference proteome</keyword>
<keyword evidence="3" id="KW-0808">Transferase</keyword>
<feature type="compositionally biased region" description="Polar residues" evidence="11">
    <location>
        <begin position="1013"/>
        <end position="1043"/>
    </location>
</feature>
<feature type="compositionally biased region" description="Basic and acidic residues" evidence="11">
    <location>
        <begin position="897"/>
        <end position="907"/>
    </location>
</feature>
<evidence type="ECO:0000256" key="2">
    <source>
        <dbReference type="ARBA" id="ARBA00022527"/>
    </source>
</evidence>
<evidence type="ECO:0000256" key="9">
    <source>
        <dbReference type="ARBA" id="ARBA00048679"/>
    </source>
</evidence>
<evidence type="ECO:0000259" key="13">
    <source>
        <dbReference type="PROSITE" id="PS50908"/>
    </source>
</evidence>
<accession>A0A8T1LXQ8</accession>
<dbReference type="EMBL" id="NIRI02000076">
    <property type="protein sequence ID" value="KAG5441904.1"/>
    <property type="molecule type" value="Genomic_DNA"/>
</dbReference>
<keyword evidence="2" id="KW-0723">Serine/threonine-protein kinase</keyword>
<keyword evidence="6 10" id="KW-0067">ATP-binding</keyword>